<comment type="caution">
    <text evidence="1">The sequence shown here is derived from an EMBL/GenBank/DDBJ whole genome shotgun (WGS) entry which is preliminary data.</text>
</comment>
<dbReference type="AlphaFoldDB" id="A0A832YZG8"/>
<organism evidence="1 2">
    <name type="scientific">Ignisphaera aggregans</name>
    <dbReference type="NCBI Taxonomy" id="334771"/>
    <lineage>
        <taxon>Archaea</taxon>
        <taxon>Thermoproteota</taxon>
        <taxon>Thermoprotei</taxon>
        <taxon>Desulfurococcales</taxon>
        <taxon>Desulfurococcaceae</taxon>
        <taxon>Ignisphaera</taxon>
    </lineage>
</organism>
<dbReference type="EMBL" id="DQTV01000049">
    <property type="protein sequence ID" value="HIP56987.1"/>
    <property type="molecule type" value="Genomic_DNA"/>
</dbReference>
<name>A0A832YZG8_9CREN</name>
<reference evidence="1" key="1">
    <citation type="journal article" date="2020" name="ISME J.">
        <title>Gammaproteobacteria mediating utilization of methyl-, sulfur- and petroleum organic compounds in deep ocean hydrothermal plumes.</title>
        <authorList>
            <person name="Zhou Z."/>
            <person name="Liu Y."/>
            <person name="Pan J."/>
            <person name="Cron B.R."/>
            <person name="Toner B.M."/>
            <person name="Anantharaman K."/>
            <person name="Breier J.A."/>
            <person name="Dick G.J."/>
            <person name="Li M."/>
        </authorList>
    </citation>
    <scope>NUCLEOTIDE SEQUENCE</scope>
    <source>
        <strain evidence="1">SZUA-1435</strain>
    </source>
</reference>
<accession>A0A832YZG8</accession>
<proteinExistence type="predicted"/>
<evidence type="ECO:0008006" key="3">
    <source>
        <dbReference type="Google" id="ProtNLM"/>
    </source>
</evidence>
<protein>
    <recommendedName>
        <fullName evidence="3">PepSY domain-containing protein</fullName>
    </recommendedName>
</protein>
<dbReference type="Proteomes" id="UP000605805">
    <property type="component" value="Unassembled WGS sequence"/>
</dbReference>
<evidence type="ECO:0000313" key="1">
    <source>
        <dbReference type="EMBL" id="HIP56987.1"/>
    </source>
</evidence>
<sequence length="62" mass="7191">MEKLLRNPDEIRRLLTDAYIEGVEVVTNGRVAEIVLYLKRDQQRYRIAVYAIDGALSIVLEE</sequence>
<gene>
    <name evidence="1" type="ORF">EYH02_02815</name>
</gene>
<evidence type="ECO:0000313" key="2">
    <source>
        <dbReference type="Proteomes" id="UP000605805"/>
    </source>
</evidence>